<dbReference type="RefSeq" id="WP_104229341.1">
    <property type="nucleotide sequence ID" value="NZ_PSNW01000002.1"/>
</dbReference>
<dbReference type="Pfam" id="PF18566">
    <property type="entry name" value="Ldi"/>
    <property type="match status" value="1"/>
</dbReference>
<evidence type="ECO:0000259" key="2">
    <source>
        <dbReference type="Pfam" id="PF18566"/>
    </source>
</evidence>
<sequence length="675" mass="74249">MNTSTATNAYGYRLQGDPVPLIPEGKGLAGPVTASRWRRTALVYLALVALGTLLAWGPDPQWASLGLGLVVPGGGFLFHAGGAGAALLHLGLFAGTLLLFLLALFLWVATGNILAPVLVWLGSAAAAAAMDHGSGAAGIVSMAAMCRSGALATAAFWTDARAWLPAGALASLGLVVMAMRRRLPWLRAERERINHYLAGKRTTITTVLDHATGLPKVEPLKEQDLPLWRFLLDRSLQPVPDFGGFDIIDEFREAAKRYQVCNLSYMLGMHSYTRTPAFRGYMDQGQQNLARKMMDHRAWSYWRLENLWGNLRSDPDPFARDNIMYYGWYGGMLGIDLCNTGNERFSRPGSIRLEHPNGEVYESSFTDICQIIRRNMAASDFCLFPCEPRWIYPICNNFGALSLKCHDRHFGTNWWEEVRERYQASLENEFVTQNGRITAIRDYYTGMTVPALTATMADAVTALFIHPVLPELARRSWEIVRHDLIRVGRGGVELKVNGWDKIDFGNYRRSLLTTYALVAASAREMGDDEVADGLLARIDSEFDSEVTGGVRHYKGGSVSAHAVIHAARVLRGNGFHDLVSVGMPEPWRRGPLLQEAPYPQVLVAGAVSDGQALFLRLAPGAGGGRFPLGLSQLRPDAEYCVIGGTGTRLRADGQGRASLHVDLDRLQDLRVVPVQ</sequence>
<feature type="transmembrane region" description="Helical" evidence="1">
    <location>
        <begin position="62"/>
        <end position="80"/>
    </location>
</feature>
<dbReference type="EMBL" id="PSNW01000002">
    <property type="protein sequence ID" value="PPE75115.1"/>
    <property type="molecule type" value="Genomic_DNA"/>
</dbReference>
<evidence type="ECO:0000313" key="3">
    <source>
        <dbReference type="EMBL" id="PPE75115.1"/>
    </source>
</evidence>
<proteinExistence type="predicted"/>
<dbReference type="Proteomes" id="UP000238220">
    <property type="component" value="Unassembled WGS sequence"/>
</dbReference>
<feature type="transmembrane region" description="Helical" evidence="1">
    <location>
        <begin position="137"/>
        <end position="157"/>
    </location>
</feature>
<keyword evidence="1" id="KW-1133">Transmembrane helix</keyword>
<feature type="transmembrane region" description="Helical" evidence="1">
    <location>
        <begin position="41"/>
        <end position="56"/>
    </location>
</feature>
<feature type="transmembrane region" description="Helical" evidence="1">
    <location>
        <begin position="163"/>
        <end position="180"/>
    </location>
</feature>
<comment type="caution">
    <text evidence="3">The sequence shown here is derived from an EMBL/GenBank/DDBJ whole genome shotgun (WGS) entry which is preliminary data.</text>
</comment>
<dbReference type="OrthoDB" id="3561361at2"/>
<evidence type="ECO:0000256" key="1">
    <source>
        <dbReference type="SAM" id="Phobius"/>
    </source>
</evidence>
<keyword evidence="4" id="KW-1185">Reference proteome</keyword>
<feature type="domain" description="Linalool dehydratase/isomerase" evidence="2">
    <location>
        <begin position="257"/>
        <end position="557"/>
    </location>
</feature>
<gene>
    <name evidence="3" type="ORF">C3942_05415</name>
</gene>
<organism evidence="3 4">
    <name type="scientific">Solimonas fluminis</name>
    <dbReference type="NCBI Taxonomy" id="2086571"/>
    <lineage>
        <taxon>Bacteria</taxon>
        <taxon>Pseudomonadati</taxon>
        <taxon>Pseudomonadota</taxon>
        <taxon>Gammaproteobacteria</taxon>
        <taxon>Nevskiales</taxon>
        <taxon>Nevskiaceae</taxon>
        <taxon>Solimonas</taxon>
    </lineage>
</organism>
<evidence type="ECO:0000313" key="4">
    <source>
        <dbReference type="Proteomes" id="UP000238220"/>
    </source>
</evidence>
<keyword evidence="1" id="KW-0472">Membrane</keyword>
<name>A0A2S5TJH1_9GAMM</name>
<keyword evidence="1" id="KW-0812">Transmembrane</keyword>
<dbReference type="InterPro" id="IPR041411">
    <property type="entry name" value="Ldi"/>
</dbReference>
<reference evidence="3 4" key="1">
    <citation type="submission" date="2018-02" db="EMBL/GenBank/DDBJ databases">
        <title>Genome sequencing of Solimonas sp. HR-BB.</title>
        <authorList>
            <person name="Lee Y."/>
            <person name="Jeon C.O."/>
        </authorList>
    </citation>
    <scope>NUCLEOTIDE SEQUENCE [LARGE SCALE GENOMIC DNA]</scope>
    <source>
        <strain evidence="3 4">HR-BB</strain>
    </source>
</reference>
<dbReference type="AlphaFoldDB" id="A0A2S5TJH1"/>
<protein>
    <recommendedName>
        <fullName evidence="2">Linalool dehydratase/isomerase domain-containing protein</fullName>
    </recommendedName>
</protein>
<accession>A0A2S5TJH1</accession>